<evidence type="ECO:0000313" key="1">
    <source>
        <dbReference type="EMBL" id="TCC93251.1"/>
    </source>
</evidence>
<dbReference type="AlphaFoldDB" id="A0A4R0N0M0"/>
<name>A0A4R0N0M0_9SPHI</name>
<organism evidence="1 2">
    <name type="scientific">Pedobacter frigiditerrae</name>
    <dbReference type="NCBI Taxonomy" id="2530452"/>
    <lineage>
        <taxon>Bacteria</taxon>
        <taxon>Pseudomonadati</taxon>
        <taxon>Bacteroidota</taxon>
        <taxon>Sphingobacteriia</taxon>
        <taxon>Sphingobacteriales</taxon>
        <taxon>Sphingobacteriaceae</taxon>
        <taxon>Pedobacter</taxon>
    </lineage>
</organism>
<keyword evidence="2" id="KW-1185">Reference proteome</keyword>
<proteinExistence type="predicted"/>
<dbReference type="EMBL" id="SJSK01000001">
    <property type="protein sequence ID" value="TCC93251.1"/>
    <property type="molecule type" value="Genomic_DNA"/>
</dbReference>
<dbReference type="OrthoDB" id="670350at2"/>
<accession>A0A4R0N0M0</accession>
<protein>
    <submittedName>
        <fullName evidence="1">Uncharacterized protein</fullName>
    </submittedName>
</protein>
<evidence type="ECO:0000313" key="2">
    <source>
        <dbReference type="Proteomes" id="UP000292884"/>
    </source>
</evidence>
<dbReference type="Proteomes" id="UP000292884">
    <property type="component" value="Unassembled WGS sequence"/>
</dbReference>
<sequence length="168" mass="18839">MGKKLIIIFLIIGLTTNLKAQVYLDNLYKQANEMAISVSKGDYKTLLKYTHPKIIKMMGGTEKAAATLKQTMTGLKQQGFQFDKISIGKVVQTIKSPKDIQSIVPQILDLKFGAKTIHSNSYLFSISYDGGKNWYFLDTGTTQEADLRKMFPEINSKLVIPKSNKVIN</sequence>
<reference evidence="1 2" key="1">
    <citation type="submission" date="2019-02" db="EMBL/GenBank/DDBJ databases">
        <title>Pedobacter sp. RP-1-13 sp. nov., isolated from Arctic soil.</title>
        <authorList>
            <person name="Dahal R.H."/>
        </authorList>
    </citation>
    <scope>NUCLEOTIDE SEQUENCE [LARGE SCALE GENOMIC DNA]</scope>
    <source>
        <strain evidence="1 2">RP-1-13</strain>
    </source>
</reference>
<gene>
    <name evidence="1" type="ORF">EZ428_00310</name>
</gene>
<comment type="caution">
    <text evidence="1">The sequence shown here is derived from an EMBL/GenBank/DDBJ whole genome shotgun (WGS) entry which is preliminary data.</text>
</comment>
<dbReference type="RefSeq" id="WP_131551120.1">
    <property type="nucleotide sequence ID" value="NZ_SJSK01000001.1"/>
</dbReference>